<feature type="transmembrane region" description="Helical" evidence="1">
    <location>
        <begin position="25"/>
        <end position="44"/>
    </location>
</feature>
<gene>
    <name evidence="2" type="ORF">C8P63_12420</name>
</gene>
<comment type="caution">
    <text evidence="2">The sequence shown here is derived from an EMBL/GenBank/DDBJ whole genome shotgun (WGS) entry which is preliminary data.</text>
</comment>
<keyword evidence="3" id="KW-1185">Reference proteome</keyword>
<proteinExistence type="predicted"/>
<dbReference type="EMBL" id="QBKR01000024">
    <property type="protein sequence ID" value="PTX53964.1"/>
    <property type="molecule type" value="Genomic_DNA"/>
</dbReference>
<evidence type="ECO:0000313" key="2">
    <source>
        <dbReference type="EMBL" id="PTX53964.1"/>
    </source>
</evidence>
<dbReference type="Proteomes" id="UP000244240">
    <property type="component" value="Unassembled WGS sequence"/>
</dbReference>
<sequence length="54" mass="5928">MIQGVKLITGYFDEQAMIRVVFDNGAVIIGPMLPTMAALLRIGIHDPMQKKSPT</sequence>
<reference evidence="2 3" key="1">
    <citation type="submission" date="2018-04" db="EMBL/GenBank/DDBJ databases">
        <title>Genomic Encyclopedia of Archaeal and Bacterial Type Strains, Phase II (KMG-II): from individual species to whole genera.</title>
        <authorList>
            <person name="Goeker M."/>
        </authorList>
    </citation>
    <scope>NUCLEOTIDE SEQUENCE [LARGE SCALE GENOMIC DNA]</scope>
    <source>
        <strain evidence="2 3">DSM 45787</strain>
    </source>
</reference>
<keyword evidence="1" id="KW-0472">Membrane</keyword>
<protein>
    <submittedName>
        <fullName evidence="2">Uncharacterized protein</fullName>
    </submittedName>
</protein>
<keyword evidence="1" id="KW-0812">Transmembrane</keyword>
<keyword evidence="1" id="KW-1133">Transmembrane helix</keyword>
<accession>A0A2T6BD43</accession>
<name>A0A2T6BD43_9BACL</name>
<dbReference type="RefSeq" id="WP_170109696.1">
    <property type="nucleotide sequence ID" value="NZ_QBKR01000024.1"/>
</dbReference>
<dbReference type="AlphaFoldDB" id="A0A2T6BD43"/>
<organism evidence="2 3">
    <name type="scientific">Melghirimyces profundicolus</name>
    <dbReference type="NCBI Taxonomy" id="1242148"/>
    <lineage>
        <taxon>Bacteria</taxon>
        <taxon>Bacillati</taxon>
        <taxon>Bacillota</taxon>
        <taxon>Bacilli</taxon>
        <taxon>Bacillales</taxon>
        <taxon>Thermoactinomycetaceae</taxon>
        <taxon>Melghirimyces</taxon>
    </lineage>
</organism>
<evidence type="ECO:0000256" key="1">
    <source>
        <dbReference type="SAM" id="Phobius"/>
    </source>
</evidence>
<evidence type="ECO:0000313" key="3">
    <source>
        <dbReference type="Proteomes" id="UP000244240"/>
    </source>
</evidence>